<keyword evidence="3" id="KW-1185">Reference proteome</keyword>
<feature type="region of interest" description="Disordered" evidence="1">
    <location>
        <begin position="1"/>
        <end position="50"/>
    </location>
</feature>
<evidence type="ECO:0000313" key="3">
    <source>
        <dbReference type="Proteomes" id="UP001596150"/>
    </source>
</evidence>
<organism evidence="2 3">
    <name type="scientific">Kaistia terrae</name>
    <dbReference type="NCBI Taxonomy" id="537017"/>
    <lineage>
        <taxon>Bacteria</taxon>
        <taxon>Pseudomonadati</taxon>
        <taxon>Pseudomonadota</taxon>
        <taxon>Alphaproteobacteria</taxon>
        <taxon>Hyphomicrobiales</taxon>
        <taxon>Kaistiaceae</taxon>
        <taxon>Kaistia</taxon>
    </lineage>
</organism>
<dbReference type="SUPFAM" id="SSF46955">
    <property type="entry name" value="Putative DNA-binding domain"/>
    <property type="match status" value="1"/>
</dbReference>
<proteinExistence type="predicted"/>
<dbReference type="InterPro" id="IPR009061">
    <property type="entry name" value="DNA-bd_dom_put_sf"/>
</dbReference>
<evidence type="ECO:0000313" key="2">
    <source>
        <dbReference type="EMBL" id="MFC5514393.1"/>
    </source>
</evidence>
<gene>
    <name evidence="2" type="ORF">ACFPP9_01320</name>
</gene>
<comment type="caution">
    <text evidence="2">The sequence shown here is derived from an EMBL/GenBank/DDBJ whole genome shotgun (WGS) entry which is preliminary data.</text>
</comment>
<evidence type="ECO:0000256" key="1">
    <source>
        <dbReference type="SAM" id="MobiDB-lite"/>
    </source>
</evidence>
<reference evidence="3" key="1">
    <citation type="journal article" date="2019" name="Int. J. Syst. Evol. Microbiol.">
        <title>The Global Catalogue of Microorganisms (GCM) 10K type strain sequencing project: providing services to taxonomists for standard genome sequencing and annotation.</title>
        <authorList>
            <consortium name="The Broad Institute Genomics Platform"/>
            <consortium name="The Broad Institute Genome Sequencing Center for Infectious Disease"/>
            <person name="Wu L."/>
            <person name="Ma J."/>
        </authorList>
    </citation>
    <scope>NUCLEOTIDE SEQUENCE [LARGE SCALE GENOMIC DNA]</scope>
    <source>
        <strain evidence="3">KACC 12633</strain>
    </source>
</reference>
<sequence length="217" mass="24267">MTNKRSKREDALPMPDLFDLPVLTKPPEESGTAVPPAAPPTSEKSEKRARKPFKIFHPQKAKQHRNYSRNQVLELYGITRNTVTNWINEGLITVPGSPVLFRGEDLNAFHQARRAGARWNCSPGEFLCFHCKKVSSLIGHAAEMRWSSDCAGTLRWVCPSPSCGKPSGTYQSRTQVQLLEELGVNLTSSEDDYSPSRHPGEIVQIHPNSEVIHEPVE</sequence>
<dbReference type="Proteomes" id="UP001596150">
    <property type="component" value="Unassembled WGS sequence"/>
</dbReference>
<dbReference type="RefSeq" id="WP_266345009.1">
    <property type="nucleotide sequence ID" value="NZ_JAPKNH010000006.1"/>
</dbReference>
<name>A0ABW0PPW2_9HYPH</name>
<accession>A0ABW0PPW2</accession>
<dbReference type="EMBL" id="JBHSML010000001">
    <property type="protein sequence ID" value="MFC5514393.1"/>
    <property type="molecule type" value="Genomic_DNA"/>
</dbReference>
<protein>
    <submittedName>
        <fullName evidence="2">Helix-turn-helix domain-containing protein</fullName>
    </submittedName>
</protein>